<gene>
    <name evidence="2" type="ORF">DFH07DRAFT_1062067</name>
</gene>
<evidence type="ECO:0000313" key="3">
    <source>
        <dbReference type="Proteomes" id="UP001215280"/>
    </source>
</evidence>
<accession>A0AAD7IXM9</accession>
<name>A0AAD7IXM9_9AGAR</name>
<feature type="transmembrane region" description="Helical" evidence="1">
    <location>
        <begin position="49"/>
        <end position="82"/>
    </location>
</feature>
<feature type="transmembrane region" description="Helical" evidence="1">
    <location>
        <begin position="102"/>
        <end position="121"/>
    </location>
</feature>
<evidence type="ECO:0000313" key="2">
    <source>
        <dbReference type="EMBL" id="KAJ7750702.1"/>
    </source>
</evidence>
<feature type="transmembrane region" description="Helical" evidence="1">
    <location>
        <begin position="215"/>
        <end position="235"/>
    </location>
</feature>
<protein>
    <submittedName>
        <fullName evidence="2">Uncharacterized protein</fullName>
    </submittedName>
</protein>
<feature type="transmembrane region" description="Helical" evidence="1">
    <location>
        <begin position="133"/>
        <end position="155"/>
    </location>
</feature>
<organism evidence="2 3">
    <name type="scientific">Mycena maculata</name>
    <dbReference type="NCBI Taxonomy" id="230809"/>
    <lineage>
        <taxon>Eukaryota</taxon>
        <taxon>Fungi</taxon>
        <taxon>Dikarya</taxon>
        <taxon>Basidiomycota</taxon>
        <taxon>Agaricomycotina</taxon>
        <taxon>Agaricomycetes</taxon>
        <taxon>Agaricomycetidae</taxon>
        <taxon>Agaricales</taxon>
        <taxon>Marasmiineae</taxon>
        <taxon>Mycenaceae</taxon>
        <taxon>Mycena</taxon>
    </lineage>
</organism>
<comment type="caution">
    <text evidence="2">The sequence shown here is derived from an EMBL/GenBank/DDBJ whole genome shotgun (WGS) entry which is preliminary data.</text>
</comment>
<feature type="transmembrane region" description="Helical" evidence="1">
    <location>
        <begin position="241"/>
        <end position="262"/>
    </location>
</feature>
<keyword evidence="1" id="KW-1133">Transmembrane helix</keyword>
<keyword evidence="1" id="KW-0472">Membrane</keyword>
<feature type="transmembrane region" description="Helical" evidence="1">
    <location>
        <begin position="12"/>
        <end position="37"/>
    </location>
</feature>
<evidence type="ECO:0000256" key="1">
    <source>
        <dbReference type="SAM" id="Phobius"/>
    </source>
</evidence>
<keyword evidence="3" id="KW-1185">Reference proteome</keyword>
<dbReference type="Proteomes" id="UP001215280">
    <property type="component" value="Unassembled WGS sequence"/>
</dbReference>
<reference evidence="2" key="1">
    <citation type="submission" date="2023-03" db="EMBL/GenBank/DDBJ databases">
        <title>Massive genome expansion in bonnet fungi (Mycena s.s.) driven by repeated elements and novel gene families across ecological guilds.</title>
        <authorList>
            <consortium name="Lawrence Berkeley National Laboratory"/>
            <person name="Harder C.B."/>
            <person name="Miyauchi S."/>
            <person name="Viragh M."/>
            <person name="Kuo A."/>
            <person name="Thoen E."/>
            <person name="Andreopoulos B."/>
            <person name="Lu D."/>
            <person name="Skrede I."/>
            <person name="Drula E."/>
            <person name="Henrissat B."/>
            <person name="Morin E."/>
            <person name="Kohler A."/>
            <person name="Barry K."/>
            <person name="LaButti K."/>
            <person name="Morin E."/>
            <person name="Salamov A."/>
            <person name="Lipzen A."/>
            <person name="Mereny Z."/>
            <person name="Hegedus B."/>
            <person name="Baldrian P."/>
            <person name="Stursova M."/>
            <person name="Weitz H."/>
            <person name="Taylor A."/>
            <person name="Grigoriev I.V."/>
            <person name="Nagy L.G."/>
            <person name="Martin F."/>
            <person name="Kauserud H."/>
        </authorList>
    </citation>
    <scope>NUCLEOTIDE SEQUENCE</scope>
    <source>
        <strain evidence="2">CBHHK188m</strain>
    </source>
</reference>
<proteinExistence type="predicted"/>
<dbReference type="EMBL" id="JARJLG010000081">
    <property type="protein sequence ID" value="KAJ7750702.1"/>
    <property type="molecule type" value="Genomic_DNA"/>
</dbReference>
<dbReference type="AlphaFoldDB" id="A0AAD7IXM9"/>
<sequence>MVAQPSLPLVGLVGLILGTLFYGMYFIIFVISMYLLFESARGSGKYRSLFASVVFMSGWVLFIAITGNWVATLVRITTGFIYFENGLGASKYFNDDSQANETIASAFLSLSVFIGDAMIIYRLWVVWAYNKTVTIIPILSLLGFFTSCIITLQATVHITDALKSIALDVGLTPISVFTLVPHRMGNLENQQQSICGQVDVPISPLKYLTFNSKHFLAILVESAALYTSWAIYYTICHQLNSNLQFIALNAFPSIAGIANALIHVRIGLGRTIEQIYGSGAKSSSSVVTAPMRFAPQPAGSGSGGTGTVAVISRV</sequence>
<keyword evidence="1" id="KW-0812">Transmembrane</keyword>